<evidence type="ECO:0000256" key="2">
    <source>
        <dbReference type="ARBA" id="ARBA00022840"/>
    </source>
</evidence>
<feature type="binding site" evidence="3">
    <location>
        <begin position="25"/>
        <end position="30"/>
    </location>
    <ligand>
        <name>ATP</name>
        <dbReference type="ChEBI" id="CHEBI:30616"/>
    </ligand>
</feature>
<dbReference type="CDD" id="cd02022">
    <property type="entry name" value="DPCK"/>
    <property type="match status" value="1"/>
</dbReference>
<keyword evidence="3" id="KW-0963">Cytoplasm</keyword>
<keyword evidence="1 3" id="KW-0547">Nucleotide-binding</keyword>
<dbReference type="GO" id="GO:0005524">
    <property type="term" value="F:ATP binding"/>
    <property type="evidence" value="ECO:0007669"/>
    <property type="project" value="UniProtKB-UniRule"/>
</dbReference>
<gene>
    <name evidence="3" type="primary">coaE</name>
    <name evidence="5" type="ORF">FJY75_07860</name>
</gene>
<comment type="caution">
    <text evidence="5">The sequence shown here is derived from an EMBL/GenBank/DDBJ whole genome shotgun (WGS) entry which is preliminary data.</text>
</comment>
<comment type="catalytic activity">
    <reaction evidence="3">
        <text>3'-dephospho-CoA + ATP = ADP + CoA + H(+)</text>
        <dbReference type="Rhea" id="RHEA:18245"/>
        <dbReference type="ChEBI" id="CHEBI:15378"/>
        <dbReference type="ChEBI" id="CHEBI:30616"/>
        <dbReference type="ChEBI" id="CHEBI:57287"/>
        <dbReference type="ChEBI" id="CHEBI:57328"/>
        <dbReference type="ChEBI" id="CHEBI:456216"/>
        <dbReference type="EC" id="2.7.1.24"/>
    </reaction>
</comment>
<dbReference type="GO" id="GO:0005737">
    <property type="term" value="C:cytoplasm"/>
    <property type="evidence" value="ECO:0007669"/>
    <property type="project" value="UniProtKB-SubCell"/>
</dbReference>
<evidence type="ECO:0000256" key="1">
    <source>
        <dbReference type="ARBA" id="ARBA00022741"/>
    </source>
</evidence>
<dbReference type="InterPro" id="IPR027417">
    <property type="entry name" value="P-loop_NTPase"/>
</dbReference>
<dbReference type="Proteomes" id="UP000748308">
    <property type="component" value="Unassembled WGS sequence"/>
</dbReference>
<evidence type="ECO:0000313" key="6">
    <source>
        <dbReference type="Proteomes" id="UP000748308"/>
    </source>
</evidence>
<dbReference type="GO" id="GO:0015937">
    <property type="term" value="P:coenzyme A biosynthetic process"/>
    <property type="evidence" value="ECO:0007669"/>
    <property type="project" value="UniProtKB-UniRule"/>
</dbReference>
<dbReference type="PROSITE" id="PS51219">
    <property type="entry name" value="DPCK"/>
    <property type="match status" value="1"/>
</dbReference>
<dbReference type="SUPFAM" id="SSF52540">
    <property type="entry name" value="P-loop containing nucleoside triphosphate hydrolases"/>
    <property type="match status" value="1"/>
</dbReference>
<comment type="function">
    <text evidence="3">Catalyzes the phosphorylation of the 3'-hydroxyl group of dephosphocoenzyme A to form coenzyme A.</text>
</comment>
<keyword evidence="3 5" id="KW-0808">Transferase</keyword>
<keyword evidence="3" id="KW-0173">Coenzyme A biosynthesis</keyword>
<organism evidence="5 6">
    <name type="scientific">Eiseniibacteriota bacterium</name>
    <dbReference type="NCBI Taxonomy" id="2212470"/>
    <lineage>
        <taxon>Bacteria</taxon>
        <taxon>Candidatus Eiseniibacteriota</taxon>
    </lineage>
</organism>
<proteinExistence type="inferred from homology"/>
<evidence type="ECO:0000256" key="3">
    <source>
        <dbReference type="HAMAP-Rule" id="MF_00376"/>
    </source>
</evidence>
<dbReference type="Gene3D" id="3.40.50.300">
    <property type="entry name" value="P-loop containing nucleotide triphosphate hydrolases"/>
    <property type="match status" value="1"/>
</dbReference>
<dbReference type="InterPro" id="IPR001977">
    <property type="entry name" value="Depp_CoAkinase"/>
</dbReference>
<accession>A0A937XBW7</accession>
<dbReference type="EC" id="2.7.1.24" evidence="3 4"/>
<evidence type="ECO:0000256" key="4">
    <source>
        <dbReference type="NCBIfam" id="TIGR00152"/>
    </source>
</evidence>
<comment type="pathway">
    <text evidence="3">Cofactor biosynthesis; coenzyme A biosynthesis; CoA from (R)-pantothenate: step 5/5.</text>
</comment>
<keyword evidence="2 3" id="KW-0067">ATP-binding</keyword>
<comment type="similarity">
    <text evidence="3">Belongs to the CoaE family.</text>
</comment>
<dbReference type="AlphaFoldDB" id="A0A937XBW7"/>
<comment type="subcellular location">
    <subcellularLocation>
        <location evidence="3">Cytoplasm</location>
    </subcellularLocation>
</comment>
<evidence type="ECO:0000313" key="5">
    <source>
        <dbReference type="EMBL" id="MBM3317754.1"/>
    </source>
</evidence>
<reference evidence="5" key="1">
    <citation type="submission" date="2019-03" db="EMBL/GenBank/DDBJ databases">
        <title>Lake Tanganyika Metagenome-Assembled Genomes (MAGs).</title>
        <authorList>
            <person name="Tran P."/>
        </authorList>
    </citation>
    <scope>NUCLEOTIDE SEQUENCE</scope>
    <source>
        <strain evidence="5">M_DeepCast_400m_m2_100</strain>
    </source>
</reference>
<dbReference type="PANTHER" id="PTHR10695:SF46">
    <property type="entry name" value="BIFUNCTIONAL COENZYME A SYNTHASE-RELATED"/>
    <property type="match status" value="1"/>
</dbReference>
<dbReference type="NCBIfam" id="TIGR00152">
    <property type="entry name" value="dephospho-CoA kinase"/>
    <property type="match status" value="1"/>
</dbReference>
<name>A0A937XBW7_UNCEI</name>
<dbReference type="EMBL" id="VGIY01000182">
    <property type="protein sequence ID" value="MBM3317754.1"/>
    <property type="molecule type" value="Genomic_DNA"/>
</dbReference>
<dbReference type="Pfam" id="PF01121">
    <property type="entry name" value="CoaE"/>
    <property type="match status" value="1"/>
</dbReference>
<protein>
    <recommendedName>
        <fullName evidence="3 4">Dephospho-CoA kinase</fullName>
        <ecNumber evidence="3 4">2.7.1.24</ecNumber>
    </recommendedName>
    <alternativeName>
        <fullName evidence="3">Dephosphocoenzyme A kinase</fullName>
    </alternativeName>
</protein>
<keyword evidence="3 5" id="KW-0418">Kinase</keyword>
<dbReference type="PANTHER" id="PTHR10695">
    <property type="entry name" value="DEPHOSPHO-COA KINASE-RELATED"/>
    <property type="match status" value="1"/>
</dbReference>
<dbReference type="HAMAP" id="MF_00376">
    <property type="entry name" value="Dephospho_CoA_kinase"/>
    <property type="match status" value="1"/>
</dbReference>
<sequence>MDEAGTKPTPERRAPLVVAVTGGIGAGKSAFCEYLARKPGARCLSADREAHALLERDPAVVDAVAEAFGARVRDSRGGIDRGRLAEVVFAEPDRLRILEGILHPRVRARLAAQVARLKADPATAIVLVEIPLLLEAGVPDWCDWVLALEAPRAARLARLAARGLAPEEARRRMALQAEDAARAVIADERIVNDGDRAALERRADRWWRGRGKAQERAWTRRSRD</sequence>
<dbReference type="GO" id="GO:0004140">
    <property type="term" value="F:dephospho-CoA kinase activity"/>
    <property type="evidence" value="ECO:0007669"/>
    <property type="project" value="UniProtKB-UniRule"/>
</dbReference>